<dbReference type="STRING" id="857967.G0QKH0"/>
<sequence>FQKKKKKKMNFNIFANLPNDSDDEPQKKDTKPVKTQDKKAGAPADKKQSETTNAAQTANQNRRTQNPNARQTNYNRGDNNNNNNNQNGDQKKDYQKRAPRVGEGNVGQQNDQGARKEYKPRVNKERDERKHKGVPSEPHPQDRHSGTGIPAFQKNQFRKDGGGKGNYGTIKDEIIGREELKDGQQQIKQQSESAVVEEPEVVDNTITLAEYYSKLGYVAEENQPEAPKRQLNEEELKKEKLQLVHSKNEKQLDTQILKAQTKAKKGNTTYSVGCNSENSDLLGVKTGTTLVSYTVKKEGETIVGETKKEARKENVPSGNREQRQTQTKQHHQNRKGKVNVENEDDFPKLG</sequence>
<evidence type="ECO:0000256" key="1">
    <source>
        <dbReference type="SAM" id="MobiDB-lite"/>
    </source>
</evidence>
<evidence type="ECO:0000313" key="4">
    <source>
        <dbReference type="Proteomes" id="UP000008983"/>
    </source>
</evidence>
<dbReference type="RefSeq" id="XP_004039596.1">
    <property type="nucleotide sequence ID" value="XM_004039548.1"/>
</dbReference>
<dbReference type="EMBL" id="GL983161">
    <property type="protein sequence ID" value="EGR34292.1"/>
    <property type="molecule type" value="Genomic_DNA"/>
</dbReference>
<dbReference type="Proteomes" id="UP000008983">
    <property type="component" value="Unassembled WGS sequence"/>
</dbReference>
<feature type="non-terminal residue" evidence="3">
    <location>
        <position position="1"/>
    </location>
</feature>
<proteinExistence type="predicted"/>
<dbReference type="OrthoDB" id="784393at2759"/>
<dbReference type="GO" id="GO:0005737">
    <property type="term" value="C:cytoplasm"/>
    <property type="evidence" value="ECO:0007669"/>
    <property type="project" value="TreeGrafter"/>
</dbReference>
<dbReference type="AlphaFoldDB" id="G0QKH0"/>
<feature type="domain" description="Hyaluronan/mRNA-binding protein" evidence="2">
    <location>
        <begin position="137"/>
        <end position="234"/>
    </location>
</feature>
<dbReference type="OMA" id="NNTRNQR"/>
<dbReference type="GO" id="GO:0005634">
    <property type="term" value="C:nucleus"/>
    <property type="evidence" value="ECO:0007669"/>
    <property type="project" value="TreeGrafter"/>
</dbReference>
<feature type="compositionally biased region" description="Polar residues" evidence="1">
    <location>
        <begin position="316"/>
        <end position="327"/>
    </location>
</feature>
<dbReference type="PANTHER" id="PTHR12299">
    <property type="entry name" value="HYALURONIC ACID-BINDING PROTEIN 4"/>
    <property type="match status" value="1"/>
</dbReference>
<dbReference type="GeneID" id="14910479"/>
<keyword evidence="4" id="KW-1185">Reference proteome</keyword>
<feature type="compositionally biased region" description="Polar residues" evidence="1">
    <location>
        <begin position="50"/>
        <end position="72"/>
    </location>
</feature>
<dbReference type="InterPro" id="IPR006861">
    <property type="entry name" value="HABP4_PAIRBP1-bd"/>
</dbReference>
<feature type="compositionally biased region" description="Basic and acidic residues" evidence="1">
    <location>
        <begin position="113"/>
        <end position="130"/>
    </location>
</feature>
<feature type="compositionally biased region" description="Basic and acidic residues" evidence="1">
    <location>
        <begin position="24"/>
        <end position="49"/>
    </location>
</feature>
<dbReference type="InterPro" id="IPR039764">
    <property type="entry name" value="HABP4/SERBP1-like"/>
</dbReference>
<evidence type="ECO:0000313" key="3">
    <source>
        <dbReference type="EMBL" id="EGR34292.1"/>
    </source>
</evidence>
<feature type="compositionally biased region" description="Basic and acidic residues" evidence="1">
    <location>
        <begin position="170"/>
        <end position="182"/>
    </location>
</feature>
<reference evidence="3 4" key="1">
    <citation type="submission" date="2011-07" db="EMBL/GenBank/DDBJ databases">
        <authorList>
            <person name="Coyne R."/>
            <person name="Brami D."/>
            <person name="Johnson J."/>
            <person name="Hostetler J."/>
            <person name="Hannick L."/>
            <person name="Clark T."/>
            <person name="Cassidy-Hanley D."/>
            <person name="Inman J."/>
        </authorList>
    </citation>
    <scope>NUCLEOTIDE SEQUENCE [LARGE SCALE GENOMIC DNA]</scope>
    <source>
        <strain evidence="3 4">G5</strain>
    </source>
</reference>
<accession>G0QKH0</accession>
<organism evidence="3 4">
    <name type="scientific">Ichthyophthirius multifiliis</name>
    <name type="common">White spot disease agent</name>
    <name type="synonym">Ich</name>
    <dbReference type="NCBI Taxonomy" id="5932"/>
    <lineage>
        <taxon>Eukaryota</taxon>
        <taxon>Sar</taxon>
        <taxon>Alveolata</taxon>
        <taxon>Ciliophora</taxon>
        <taxon>Intramacronucleata</taxon>
        <taxon>Oligohymenophorea</taxon>
        <taxon>Hymenostomatida</taxon>
        <taxon>Ophryoglenina</taxon>
        <taxon>Ichthyophthirius</taxon>
    </lineage>
</organism>
<gene>
    <name evidence="3" type="ORF">IMG5_017670</name>
</gene>
<dbReference type="SMART" id="SM01233">
    <property type="entry name" value="HABP4_PAI-RBP1"/>
    <property type="match status" value="1"/>
</dbReference>
<dbReference type="eggNOG" id="ENOG502R2CR">
    <property type="taxonomic scope" value="Eukaryota"/>
</dbReference>
<feature type="region of interest" description="Disordered" evidence="1">
    <location>
        <begin position="1"/>
        <end position="198"/>
    </location>
</feature>
<feature type="compositionally biased region" description="Basic and acidic residues" evidence="1">
    <location>
        <begin position="299"/>
        <end position="314"/>
    </location>
</feature>
<name>G0QKH0_ICHMU</name>
<feature type="compositionally biased region" description="Basic residues" evidence="1">
    <location>
        <begin position="328"/>
        <end position="337"/>
    </location>
</feature>
<protein>
    <recommendedName>
        <fullName evidence="2">Hyaluronan/mRNA-binding protein domain-containing protein</fullName>
    </recommendedName>
</protein>
<dbReference type="GO" id="GO:0003723">
    <property type="term" value="F:RNA binding"/>
    <property type="evidence" value="ECO:0007669"/>
    <property type="project" value="InterPro"/>
</dbReference>
<evidence type="ECO:0000259" key="2">
    <source>
        <dbReference type="SMART" id="SM01233"/>
    </source>
</evidence>
<dbReference type="InParanoid" id="G0QKH0"/>
<feature type="region of interest" description="Disordered" evidence="1">
    <location>
        <begin position="299"/>
        <end position="350"/>
    </location>
</feature>
<dbReference type="Pfam" id="PF04774">
    <property type="entry name" value="HABP4_PAI-RBP1"/>
    <property type="match status" value="1"/>
</dbReference>
<feature type="compositionally biased region" description="Low complexity" evidence="1">
    <location>
        <begin position="73"/>
        <end position="88"/>
    </location>
</feature>
<dbReference type="PANTHER" id="PTHR12299:SF17">
    <property type="entry name" value="AT19571P-RELATED"/>
    <property type="match status" value="1"/>
</dbReference>